<comment type="subcellular location">
    <subcellularLocation>
        <location evidence="1">Membrane</location>
        <topology evidence="1">Multi-pass membrane protein</topology>
    </subcellularLocation>
</comment>
<feature type="transmembrane region" description="Helical" evidence="11">
    <location>
        <begin position="35"/>
        <end position="54"/>
    </location>
</feature>
<evidence type="ECO:0000256" key="10">
    <source>
        <dbReference type="ARBA" id="ARBA00023310"/>
    </source>
</evidence>
<keyword evidence="3" id="KW-0813">Transport</keyword>
<dbReference type="InterPro" id="IPR045082">
    <property type="entry name" value="ATP_syn_F0_a_bact/chloroplast"/>
</dbReference>
<evidence type="ECO:0000256" key="5">
    <source>
        <dbReference type="ARBA" id="ARBA00022692"/>
    </source>
</evidence>
<dbReference type="GO" id="GO:0042777">
    <property type="term" value="P:proton motive force-driven plasma membrane ATP synthesis"/>
    <property type="evidence" value="ECO:0007669"/>
    <property type="project" value="TreeGrafter"/>
</dbReference>
<gene>
    <name evidence="12" type="ORF">CJJ23_03165</name>
</gene>
<dbReference type="RefSeq" id="WP_095334914.1">
    <property type="nucleotide sequence ID" value="NZ_NQNY01000009.1"/>
</dbReference>
<dbReference type="AlphaFoldDB" id="A0A269TIF8"/>
<accession>A0A269TIF8</accession>
<dbReference type="Proteomes" id="UP000216943">
    <property type="component" value="Unassembled WGS sequence"/>
</dbReference>
<dbReference type="Pfam" id="PF00119">
    <property type="entry name" value="ATP-synt_A"/>
    <property type="match status" value="1"/>
</dbReference>
<keyword evidence="7 11" id="KW-1133">Transmembrane helix</keyword>
<keyword evidence="8" id="KW-0406">Ion transport</keyword>
<organism evidence="12 13">
    <name type="scientific">Mycoplasmopsis agassizii</name>
    <dbReference type="NCBI Taxonomy" id="33922"/>
    <lineage>
        <taxon>Bacteria</taxon>
        <taxon>Bacillati</taxon>
        <taxon>Mycoplasmatota</taxon>
        <taxon>Mycoplasmoidales</taxon>
        <taxon>Metamycoplasmataceae</taxon>
        <taxon>Mycoplasmopsis</taxon>
    </lineage>
</organism>
<dbReference type="SUPFAM" id="SSF81336">
    <property type="entry name" value="F1F0 ATP synthase subunit A"/>
    <property type="match status" value="1"/>
</dbReference>
<dbReference type="GO" id="GO:0045259">
    <property type="term" value="C:proton-transporting ATP synthase complex"/>
    <property type="evidence" value="ECO:0007669"/>
    <property type="project" value="UniProtKB-KW"/>
</dbReference>
<evidence type="ECO:0000256" key="9">
    <source>
        <dbReference type="ARBA" id="ARBA00023136"/>
    </source>
</evidence>
<evidence type="ECO:0000256" key="6">
    <source>
        <dbReference type="ARBA" id="ARBA00022781"/>
    </source>
</evidence>
<sequence>MNLLNNVALQSNAEATPEAEGSLVTSQIWVVQPQIVSLVLTLIIILVLALWIFIRLKKANLKKAPKGVIFAAEQYVGFFETTFKSATDGKINFTAPYLFTLFTFLLIGNLLPLVGFPALATSYSIPLLFAFITWSMIYVIAIMFERWKMLKRYLNPIEIVGQFIPLISLSVRMFGNITTGSVVTFLLYSLSAWFLNTNGQSSVPNYVLGPLFTPLFHLYLDAFSALIQSYVFMLLSMIYWVNEASDESYKHKLARDAKKKKHKSQQVLHLAH</sequence>
<comment type="caution">
    <text evidence="12">The sequence shown here is derived from an EMBL/GenBank/DDBJ whole genome shotgun (WGS) entry which is preliminary data.</text>
</comment>
<dbReference type="GO" id="GO:0046933">
    <property type="term" value="F:proton-transporting ATP synthase activity, rotational mechanism"/>
    <property type="evidence" value="ECO:0007669"/>
    <property type="project" value="TreeGrafter"/>
</dbReference>
<keyword evidence="10" id="KW-0066">ATP synthesis</keyword>
<feature type="transmembrane region" description="Helical" evidence="11">
    <location>
        <begin position="215"/>
        <end position="241"/>
    </location>
</feature>
<dbReference type="NCBIfam" id="NF004487">
    <property type="entry name" value="PRK05815.3-5"/>
    <property type="match status" value="1"/>
</dbReference>
<dbReference type="EMBL" id="NQNY01000009">
    <property type="protein sequence ID" value="PAK21249.1"/>
    <property type="molecule type" value="Genomic_DNA"/>
</dbReference>
<evidence type="ECO:0000256" key="11">
    <source>
        <dbReference type="SAM" id="Phobius"/>
    </source>
</evidence>
<evidence type="ECO:0000256" key="3">
    <source>
        <dbReference type="ARBA" id="ARBA00022448"/>
    </source>
</evidence>
<dbReference type="InterPro" id="IPR000568">
    <property type="entry name" value="ATP_synth_F0_asu"/>
</dbReference>
<proteinExistence type="inferred from homology"/>
<dbReference type="PRINTS" id="PR00123">
    <property type="entry name" value="ATPASEA"/>
</dbReference>
<dbReference type="OrthoDB" id="9789241at2"/>
<keyword evidence="4" id="KW-0138">CF(0)</keyword>
<keyword evidence="6" id="KW-0375">Hydrogen ion transport</keyword>
<dbReference type="Gene3D" id="1.20.120.220">
    <property type="entry name" value="ATP synthase, F0 complex, subunit A"/>
    <property type="match status" value="1"/>
</dbReference>
<feature type="transmembrane region" description="Helical" evidence="11">
    <location>
        <begin position="125"/>
        <end position="144"/>
    </location>
</feature>
<evidence type="ECO:0000256" key="2">
    <source>
        <dbReference type="ARBA" id="ARBA00006810"/>
    </source>
</evidence>
<dbReference type="PANTHER" id="PTHR42823:SF3">
    <property type="entry name" value="ATP SYNTHASE SUBUNIT A, CHLOROPLASTIC"/>
    <property type="match status" value="1"/>
</dbReference>
<evidence type="ECO:0000256" key="7">
    <source>
        <dbReference type="ARBA" id="ARBA00022989"/>
    </source>
</evidence>
<keyword evidence="9 11" id="KW-0472">Membrane</keyword>
<dbReference type="InterPro" id="IPR035908">
    <property type="entry name" value="F0_ATP_A_sf"/>
</dbReference>
<dbReference type="CDD" id="cd00310">
    <property type="entry name" value="ATP-synt_Fo_a_6"/>
    <property type="match status" value="1"/>
</dbReference>
<keyword evidence="5 11" id="KW-0812">Transmembrane</keyword>
<feature type="transmembrane region" description="Helical" evidence="11">
    <location>
        <begin position="97"/>
        <end position="119"/>
    </location>
</feature>
<feature type="transmembrane region" description="Helical" evidence="11">
    <location>
        <begin position="173"/>
        <end position="195"/>
    </location>
</feature>
<evidence type="ECO:0000256" key="1">
    <source>
        <dbReference type="ARBA" id="ARBA00004141"/>
    </source>
</evidence>
<protein>
    <submittedName>
        <fullName evidence="12">F0F1 ATP synthase subunit A</fullName>
    </submittedName>
</protein>
<evidence type="ECO:0000256" key="8">
    <source>
        <dbReference type="ARBA" id="ARBA00023065"/>
    </source>
</evidence>
<dbReference type="PANTHER" id="PTHR42823">
    <property type="entry name" value="ATP SYNTHASE SUBUNIT A, CHLOROPLASTIC"/>
    <property type="match status" value="1"/>
</dbReference>
<evidence type="ECO:0000313" key="12">
    <source>
        <dbReference type="EMBL" id="PAK21249.1"/>
    </source>
</evidence>
<evidence type="ECO:0000313" key="13">
    <source>
        <dbReference type="Proteomes" id="UP000216943"/>
    </source>
</evidence>
<evidence type="ECO:0000256" key="4">
    <source>
        <dbReference type="ARBA" id="ARBA00022547"/>
    </source>
</evidence>
<reference evidence="13" key="1">
    <citation type="submission" date="2017-08" db="EMBL/GenBank/DDBJ databases">
        <authorList>
            <person name="Alvarez-Ponce D."/>
            <person name="Weitzman C.L."/>
            <person name="Tillett R.L."/>
            <person name="Sandmeier F.C."/>
            <person name="Tracy C.R."/>
        </authorList>
    </citation>
    <scope>NUCLEOTIDE SEQUENCE [LARGE SCALE GENOMIC DNA]</scope>
    <source>
        <strain evidence="13">723</strain>
    </source>
</reference>
<dbReference type="GO" id="GO:0005886">
    <property type="term" value="C:plasma membrane"/>
    <property type="evidence" value="ECO:0007669"/>
    <property type="project" value="TreeGrafter"/>
</dbReference>
<comment type="similarity">
    <text evidence="2">Belongs to the ATPase A chain family.</text>
</comment>
<name>A0A269TIF8_9BACT</name>